<keyword evidence="3" id="KW-1185">Reference proteome</keyword>
<accession>A0A8C3V826</accession>
<sequence length="273" mass="28990">GLWTHFRKGFAARISSFHLQMYLREDLGPASLVLEISSALGINNLDCWSLSHSHQIFCFSSFYPLRGSVPLCPSRARTVRDAPNAVRDAPNAVRDAPKAVRDAPNAVRDAPNAVRDAPNAVRDAPKAVRDAPNAVRDAPNAVRDAPSAVRDAPSAVRDAPNAVRDAPNAVRDAPKAVRDAPNAVRDAPNAVRDAPNAVRDAPNDHPGCTHTSFGSWGLHGPPAPLSPTKTTGLSLSGGTAESCDQSTVWCYSHNALNLGRKGKIRAQNTLLGS</sequence>
<reference evidence="2" key="2">
    <citation type="submission" date="2025-08" db="UniProtKB">
        <authorList>
            <consortium name="Ensembl"/>
        </authorList>
    </citation>
    <scope>IDENTIFICATION</scope>
</reference>
<feature type="region of interest" description="Disordered" evidence="1">
    <location>
        <begin position="198"/>
        <end position="233"/>
    </location>
</feature>
<reference evidence="2" key="3">
    <citation type="submission" date="2025-09" db="UniProtKB">
        <authorList>
            <consortium name="Ensembl"/>
        </authorList>
    </citation>
    <scope>IDENTIFICATION</scope>
</reference>
<name>A0A8C3V826_CATUS</name>
<protein>
    <submittedName>
        <fullName evidence="2">Uncharacterized protein</fullName>
    </submittedName>
</protein>
<evidence type="ECO:0000313" key="2">
    <source>
        <dbReference type="Ensembl" id="ENSCUSP00005023407.1"/>
    </source>
</evidence>
<reference evidence="2" key="1">
    <citation type="submission" date="2020-10" db="EMBL/GenBank/DDBJ databases">
        <title>Catharus ustulatus (Swainson's thrush) genome, bCatUst1, primary haplotype v2.</title>
        <authorList>
            <person name="Delmore K."/>
            <person name="Vafadar M."/>
            <person name="Formenti G."/>
            <person name="Chow W."/>
            <person name="Pelan S."/>
            <person name="Howe K."/>
            <person name="Rhie A."/>
            <person name="Mountcastle J."/>
            <person name="Haase B."/>
            <person name="Fedrigo O."/>
            <person name="Jarvis E.D."/>
        </authorList>
    </citation>
    <scope>NUCLEOTIDE SEQUENCE [LARGE SCALE GENOMIC DNA]</scope>
</reference>
<proteinExistence type="predicted"/>
<evidence type="ECO:0000256" key="1">
    <source>
        <dbReference type="SAM" id="MobiDB-lite"/>
    </source>
</evidence>
<feature type="region of interest" description="Disordered" evidence="1">
    <location>
        <begin position="122"/>
        <end position="166"/>
    </location>
</feature>
<evidence type="ECO:0000313" key="3">
    <source>
        <dbReference type="Proteomes" id="UP000694563"/>
    </source>
</evidence>
<dbReference type="AlphaFoldDB" id="A0A8C3V826"/>
<organism evidence="2 3">
    <name type="scientific">Catharus ustulatus</name>
    <name type="common">Russet-backed thrush</name>
    <name type="synonym">Hylocichla ustulatus</name>
    <dbReference type="NCBI Taxonomy" id="91951"/>
    <lineage>
        <taxon>Eukaryota</taxon>
        <taxon>Metazoa</taxon>
        <taxon>Chordata</taxon>
        <taxon>Craniata</taxon>
        <taxon>Vertebrata</taxon>
        <taxon>Euteleostomi</taxon>
        <taxon>Archelosauria</taxon>
        <taxon>Archosauria</taxon>
        <taxon>Dinosauria</taxon>
        <taxon>Saurischia</taxon>
        <taxon>Theropoda</taxon>
        <taxon>Coelurosauria</taxon>
        <taxon>Aves</taxon>
        <taxon>Neognathae</taxon>
        <taxon>Neoaves</taxon>
        <taxon>Telluraves</taxon>
        <taxon>Australaves</taxon>
        <taxon>Passeriformes</taxon>
        <taxon>Turdidae</taxon>
        <taxon>Catharus</taxon>
    </lineage>
</organism>
<dbReference type="Proteomes" id="UP000694563">
    <property type="component" value="Chromosome 10"/>
</dbReference>
<dbReference type="Ensembl" id="ENSCUST00005024244.1">
    <property type="protein sequence ID" value="ENSCUSP00005023407.1"/>
    <property type="gene ID" value="ENSCUSG00005014703.1"/>
</dbReference>